<gene>
    <name evidence="4" type="ORF">FYJ34_08210</name>
</gene>
<dbReference type="InterPro" id="IPR029044">
    <property type="entry name" value="Nucleotide-diphossugar_trans"/>
</dbReference>
<dbReference type="AlphaFoldDB" id="A0A6N7V0Y6"/>
<dbReference type="PANTHER" id="PTHR22916">
    <property type="entry name" value="GLYCOSYLTRANSFERASE"/>
    <property type="match status" value="1"/>
</dbReference>
<dbReference type="EMBL" id="VULY01000018">
    <property type="protein sequence ID" value="MSR94239.1"/>
    <property type="molecule type" value="Genomic_DNA"/>
</dbReference>
<sequence>MKISIIIPVYNSEKYLEQCIESIRNQTHTDLEIILVDDGSTDNSPALCDTFGRQDCRVKVIHKENGGTADSRNAGMRAAEGDYITFMDNDDFWDAKEALEKLVAFIAQKKPEVVMMGRKVYWENKGITELENYPVDPEKAARNPIKEIMATNNFAAAVWSKVIRTDFIRSNQLYFESGMRNEDSDWTVRMLLCVKHLEWYGNPYYVYRKGSAYAQTSKIPKEKELKDLERIIVTYAKSRTEGERRQAVNSYLAYLFSVWMGQVDFTDRSKLEMKKYLYLLDY</sequence>
<evidence type="ECO:0000256" key="2">
    <source>
        <dbReference type="ARBA" id="ARBA00022679"/>
    </source>
</evidence>
<reference evidence="4 5" key="1">
    <citation type="submission" date="2019-08" db="EMBL/GenBank/DDBJ databases">
        <title>In-depth cultivation of the pig gut microbiome towards novel bacterial diversity and tailored functional studies.</title>
        <authorList>
            <person name="Wylensek D."/>
            <person name="Hitch T.C.A."/>
            <person name="Clavel T."/>
        </authorList>
    </citation>
    <scope>NUCLEOTIDE SEQUENCE [LARGE SCALE GENOMIC DNA]</scope>
    <source>
        <strain evidence="4 5">68-1-5</strain>
    </source>
</reference>
<protein>
    <submittedName>
        <fullName evidence="4">Glycosyltransferase</fullName>
    </submittedName>
</protein>
<dbReference type="Proteomes" id="UP000434409">
    <property type="component" value="Unassembled WGS sequence"/>
</dbReference>
<proteinExistence type="predicted"/>
<dbReference type="GO" id="GO:0016757">
    <property type="term" value="F:glycosyltransferase activity"/>
    <property type="evidence" value="ECO:0007669"/>
    <property type="project" value="UniProtKB-KW"/>
</dbReference>
<keyword evidence="2 4" id="KW-0808">Transferase</keyword>
<dbReference type="SUPFAM" id="SSF53448">
    <property type="entry name" value="Nucleotide-diphospho-sugar transferases"/>
    <property type="match status" value="1"/>
</dbReference>
<evidence type="ECO:0000313" key="4">
    <source>
        <dbReference type="EMBL" id="MSR94239.1"/>
    </source>
</evidence>
<organism evidence="4 5">
    <name type="scientific">Suipraeoptans intestinalis</name>
    <dbReference type="NCBI Taxonomy" id="2606628"/>
    <lineage>
        <taxon>Bacteria</taxon>
        <taxon>Bacillati</taxon>
        <taxon>Bacillota</taxon>
        <taxon>Clostridia</taxon>
        <taxon>Lachnospirales</taxon>
        <taxon>Lachnospiraceae</taxon>
        <taxon>Suipraeoptans</taxon>
    </lineage>
</organism>
<evidence type="ECO:0000313" key="5">
    <source>
        <dbReference type="Proteomes" id="UP000434409"/>
    </source>
</evidence>
<dbReference type="PANTHER" id="PTHR22916:SF51">
    <property type="entry name" value="GLYCOSYLTRANSFERASE EPSH-RELATED"/>
    <property type="match status" value="1"/>
</dbReference>
<evidence type="ECO:0000259" key="3">
    <source>
        <dbReference type="Pfam" id="PF00535"/>
    </source>
</evidence>
<comment type="caution">
    <text evidence="4">The sequence shown here is derived from an EMBL/GenBank/DDBJ whole genome shotgun (WGS) entry which is preliminary data.</text>
</comment>
<dbReference type="InterPro" id="IPR001173">
    <property type="entry name" value="Glyco_trans_2-like"/>
</dbReference>
<keyword evidence="5" id="KW-1185">Reference proteome</keyword>
<dbReference type="RefSeq" id="WP_154477745.1">
    <property type="nucleotide sequence ID" value="NZ_VULY01000018.1"/>
</dbReference>
<dbReference type="Gene3D" id="3.90.550.10">
    <property type="entry name" value="Spore Coat Polysaccharide Biosynthesis Protein SpsA, Chain A"/>
    <property type="match status" value="1"/>
</dbReference>
<name>A0A6N7V0Y6_9FIRM</name>
<dbReference type="CDD" id="cd00761">
    <property type="entry name" value="Glyco_tranf_GTA_type"/>
    <property type="match status" value="1"/>
</dbReference>
<dbReference type="Pfam" id="PF00535">
    <property type="entry name" value="Glycos_transf_2"/>
    <property type="match status" value="1"/>
</dbReference>
<accession>A0A6N7V0Y6</accession>
<keyword evidence="1" id="KW-0328">Glycosyltransferase</keyword>
<evidence type="ECO:0000256" key="1">
    <source>
        <dbReference type="ARBA" id="ARBA00022676"/>
    </source>
</evidence>
<feature type="domain" description="Glycosyltransferase 2-like" evidence="3">
    <location>
        <begin position="4"/>
        <end position="130"/>
    </location>
</feature>